<dbReference type="AlphaFoldDB" id="A0A8H2JRA3"/>
<comment type="caution">
    <text evidence="10">The sequence shown here is derived from an EMBL/GenBank/DDBJ whole genome shotgun (WGS) entry which is preliminary data.</text>
</comment>
<keyword evidence="4 8" id="KW-0812">Transmembrane</keyword>
<dbReference type="Proteomes" id="UP000307702">
    <property type="component" value="Unassembled WGS sequence"/>
</dbReference>
<name>A0A8H2JRA3_9GAMM</name>
<evidence type="ECO:0000313" key="10">
    <source>
        <dbReference type="EMBL" id="TMM46810.1"/>
    </source>
</evidence>
<dbReference type="PROSITE" id="PS52016">
    <property type="entry name" value="TONB_DEPENDENT_REC_3"/>
    <property type="match status" value="1"/>
</dbReference>
<evidence type="ECO:0000256" key="2">
    <source>
        <dbReference type="ARBA" id="ARBA00022448"/>
    </source>
</evidence>
<keyword evidence="5" id="KW-0798">TonB box</keyword>
<evidence type="ECO:0000256" key="7">
    <source>
        <dbReference type="ARBA" id="ARBA00023237"/>
    </source>
</evidence>
<feature type="domain" description="TonB-dependent receptor-like beta-barrel" evidence="9">
    <location>
        <begin position="36"/>
        <end position="351"/>
    </location>
</feature>
<accession>A0A8H2JRA3</accession>
<dbReference type="InterPro" id="IPR036942">
    <property type="entry name" value="Beta-barrel_TonB_sf"/>
</dbReference>
<dbReference type="GO" id="GO:0009279">
    <property type="term" value="C:cell outer membrane"/>
    <property type="evidence" value="ECO:0007669"/>
    <property type="project" value="UniProtKB-SubCell"/>
</dbReference>
<protein>
    <submittedName>
        <fullName evidence="10">TonB-dependent receptor</fullName>
    </submittedName>
</protein>
<dbReference type="EMBL" id="SZVP01000002">
    <property type="protein sequence ID" value="TMM46810.1"/>
    <property type="molecule type" value="Genomic_DNA"/>
</dbReference>
<keyword evidence="6 8" id="KW-0472">Membrane</keyword>
<dbReference type="SUPFAM" id="SSF56935">
    <property type="entry name" value="Porins"/>
    <property type="match status" value="1"/>
</dbReference>
<keyword evidence="10" id="KW-0675">Receptor</keyword>
<dbReference type="RefSeq" id="WP_138620573.1">
    <property type="nucleotide sequence ID" value="NZ_SZVP01000002.1"/>
</dbReference>
<comment type="subcellular location">
    <subcellularLocation>
        <location evidence="1 8">Cell outer membrane</location>
        <topology evidence="1 8">Multi-pass membrane protein</topology>
    </subcellularLocation>
</comment>
<evidence type="ECO:0000256" key="4">
    <source>
        <dbReference type="ARBA" id="ARBA00022692"/>
    </source>
</evidence>
<gene>
    <name evidence="10" type="ORF">FCS21_03260</name>
</gene>
<evidence type="ECO:0000256" key="6">
    <source>
        <dbReference type="ARBA" id="ARBA00023136"/>
    </source>
</evidence>
<evidence type="ECO:0000259" key="9">
    <source>
        <dbReference type="Pfam" id="PF00593"/>
    </source>
</evidence>
<organism evidence="10 11">
    <name type="scientific">Colwellia ponticola</name>
    <dbReference type="NCBI Taxonomy" id="2304625"/>
    <lineage>
        <taxon>Bacteria</taxon>
        <taxon>Pseudomonadati</taxon>
        <taxon>Pseudomonadota</taxon>
        <taxon>Gammaproteobacteria</taxon>
        <taxon>Alteromonadales</taxon>
        <taxon>Colwelliaceae</taxon>
        <taxon>Colwellia</taxon>
    </lineage>
</organism>
<comment type="similarity">
    <text evidence="8">Belongs to the TonB-dependent receptor family.</text>
</comment>
<proteinExistence type="inferred from homology"/>
<evidence type="ECO:0000256" key="8">
    <source>
        <dbReference type="PROSITE-ProRule" id="PRU01360"/>
    </source>
</evidence>
<dbReference type="OrthoDB" id="176248at2"/>
<dbReference type="InterPro" id="IPR000531">
    <property type="entry name" value="Beta-barrel_TonB"/>
</dbReference>
<dbReference type="Gene3D" id="2.40.170.20">
    <property type="entry name" value="TonB-dependent receptor, beta-barrel domain"/>
    <property type="match status" value="1"/>
</dbReference>
<evidence type="ECO:0000256" key="3">
    <source>
        <dbReference type="ARBA" id="ARBA00022452"/>
    </source>
</evidence>
<dbReference type="Pfam" id="PF00593">
    <property type="entry name" value="TonB_dep_Rec_b-barrel"/>
    <property type="match status" value="1"/>
</dbReference>
<keyword evidence="2 8" id="KW-0813">Transport</keyword>
<dbReference type="PANTHER" id="PTHR47234:SF2">
    <property type="entry name" value="TONB-DEPENDENT RECEPTOR"/>
    <property type="match status" value="1"/>
</dbReference>
<keyword evidence="11" id="KW-1185">Reference proteome</keyword>
<keyword evidence="7 8" id="KW-0998">Cell outer membrane</keyword>
<dbReference type="InterPro" id="IPR039426">
    <property type="entry name" value="TonB-dep_rcpt-like"/>
</dbReference>
<evidence type="ECO:0000313" key="11">
    <source>
        <dbReference type="Proteomes" id="UP000307702"/>
    </source>
</evidence>
<evidence type="ECO:0000256" key="1">
    <source>
        <dbReference type="ARBA" id="ARBA00004571"/>
    </source>
</evidence>
<keyword evidence="3 8" id="KW-1134">Transmembrane beta strand</keyword>
<dbReference type="PANTHER" id="PTHR47234">
    <property type="match status" value="1"/>
</dbReference>
<reference evidence="10 11" key="1">
    <citation type="submission" date="2019-05" db="EMBL/GenBank/DDBJ databases">
        <title>Colwellia ponticola sp. nov., isolated from seawater.</title>
        <authorList>
            <person name="Yoon J.-H."/>
        </authorList>
    </citation>
    <scope>NUCLEOTIDE SEQUENCE [LARGE SCALE GENOMIC DNA]</scope>
    <source>
        <strain evidence="10 11">OISW-25</strain>
    </source>
</reference>
<sequence>MYYENCSESAFFTPGSVAQLGLGADDPVEGTAGSFNVDEVYLELAIPLLADVAFAESVELSAAMRYFDYNTFGDDTTWKLGLTWKVNDQVMLRGVASTAFRAPTVDELFGGTGVSFDDVKHPSTSQGQALVTVGSNPDLGPEEADTFTAGVVYEPEAIEGLSLTLDYYDISLTNAIEKIDSNFVAATCLSPSGSAQNGDLALCQKANISLEAGQIKFTNLIDNVGEVNTSGIDFNIAYKFELAGLDISTSLDTSFLSEFEREAAGQLVDYKGKITGSLGSYAEIKSNLNISVRADNWSATYQARYIDGMDDISCEAGECLAPSVPSVTYSDISGSYYVTDNVTLSGGINNLFDKQAPYYSNYNDSNTDPYTYDVIGRYGYVKVKVIF</sequence>
<evidence type="ECO:0000256" key="5">
    <source>
        <dbReference type="ARBA" id="ARBA00023077"/>
    </source>
</evidence>